<dbReference type="STRING" id="1229780.BN381_430045"/>
<dbReference type="Gene3D" id="3.30.300.30">
    <property type="match status" value="1"/>
</dbReference>
<dbReference type="HOGENOM" id="CLU_000022_59_0_11"/>
<dbReference type="InterPro" id="IPR050237">
    <property type="entry name" value="ATP-dep_AMP-bd_enzyme"/>
</dbReference>
<evidence type="ECO:0000259" key="1">
    <source>
        <dbReference type="Pfam" id="PF00501"/>
    </source>
</evidence>
<dbReference type="Proteomes" id="UP000018291">
    <property type="component" value="Unassembled WGS sequence"/>
</dbReference>
<proteinExistence type="predicted"/>
<dbReference type="AlphaFoldDB" id="R4Z140"/>
<dbReference type="PANTHER" id="PTHR43767:SF10">
    <property type="entry name" value="SURFACTIN SYNTHASE SUBUNIT 1"/>
    <property type="match status" value="1"/>
</dbReference>
<dbReference type="GO" id="GO:0016877">
    <property type="term" value="F:ligase activity, forming carbon-sulfur bonds"/>
    <property type="evidence" value="ECO:0007669"/>
    <property type="project" value="UniProtKB-ARBA"/>
</dbReference>
<evidence type="ECO:0000313" key="4">
    <source>
        <dbReference type="Proteomes" id="UP000018291"/>
    </source>
</evidence>
<dbReference type="NCBIfam" id="NF005863">
    <property type="entry name" value="PRK07798.1"/>
    <property type="match status" value="1"/>
</dbReference>
<dbReference type="Pfam" id="PF13193">
    <property type="entry name" value="AMP-binding_C"/>
    <property type="match status" value="1"/>
</dbReference>
<protein>
    <submittedName>
        <fullName evidence="3">Putative AMP-dependent synthetase and ligase</fullName>
        <ecNumber evidence="3">6.2.1.-</ecNumber>
    </submittedName>
</protein>
<dbReference type="InterPro" id="IPR025110">
    <property type="entry name" value="AMP-bd_C"/>
</dbReference>
<accession>R4Z140</accession>
<comment type="caution">
    <text evidence="3">The sequence shown here is derived from an EMBL/GenBank/DDBJ whole genome shotgun (WGS) entry which is preliminary data.</text>
</comment>
<organism evidence="3 4">
    <name type="scientific">Candidatus Neomicrothrix parvicella RN1</name>
    <dbReference type="NCBI Taxonomy" id="1229780"/>
    <lineage>
        <taxon>Bacteria</taxon>
        <taxon>Bacillati</taxon>
        <taxon>Actinomycetota</taxon>
        <taxon>Acidimicrobiia</taxon>
        <taxon>Acidimicrobiales</taxon>
        <taxon>Microthrixaceae</taxon>
        <taxon>Candidatus Neomicrothrix</taxon>
    </lineage>
</organism>
<dbReference type="EMBL" id="CANL01000038">
    <property type="protein sequence ID" value="CCM64649.1"/>
    <property type="molecule type" value="Genomic_DNA"/>
</dbReference>
<reference evidence="3 4" key="1">
    <citation type="journal article" date="2013" name="ISME J.">
        <title>Metabolic model for the filamentous 'Candidatus Microthrix parvicella' based on genomic and metagenomic analyses.</title>
        <authorList>
            <person name="Jon McIlroy S."/>
            <person name="Kristiansen R."/>
            <person name="Albertsen M."/>
            <person name="Michael Karst S."/>
            <person name="Rossetti S."/>
            <person name="Lund Nielsen J."/>
            <person name="Tandoi V."/>
            <person name="James Seviour R."/>
            <person name="Nielsen P.H."/>
        </authorList>
    </citation>
    <scope>NUCLEOTIDE SEQUENCE [LARGE SCALE GENOMIC DNA]</scope>
    <source>
        <strain evidence="3 4">RN1</strain>
    </source>
</reference>
<dbReference type="InterPro" id="IPR042099">
    <property type="entry name" value="ANL_N_sf"/>
</dbReference>
<evidence type="ECO:0000313" key="3">
    <source>
        <dbReference type="EMBL" id="CCM64649.1"/>
    </source>
</evidence>
<name>R4Z140_9ACTN</name>
<sequence>MPMPSLQTNIAEVFESLATAIPDRECIVFRDLRLTYAQVQDRCHQLANVLTDAGLGVQTERGELASHEIGQDALALYLHNGNEYLEGMIGAYMARTAPFNVNYRYVAEELLYLLRDSGARAIIYHSAFAPTLAAVLPQLPHLTVLLQVVDDSGNALLEGARWYEAALADASTDLDPALRASWSPDDLYILYTGGTTGMPKGVMWRQADIYVSSLGGRPFGAPEEWESVDALVAAAAAANPTKTVPAPPFMHGAAHWAAFTAFSNGGTVVVTDVVDRFDAPSVVDLLAREQANVLLLVGDAFARPLLDAVDASAASGKPADLSALFVLTSGGAILSAPIKERLLESLPNIMLIDGLGSSETGTQAGQVSSAGGDVSTGRFSPHPGMVVLNEDLTRVLEPGDDEMGWLGQRNRVPLGYLGDEAKTARTFPELDGVRYAVPGDRSRILADGTLELYGRDSVTINSGGEKIFAEEVEQAISAHPGVIDVVVCGRPSERWGNEVVAIVKLTEGASATEDELLTEAAKHVARYKLPKAIVWRDEIVRSPAGKADYRWAKAQATEG</sequence>
<dbReference type="InterPro" id="IPR020845">
    <property type="entry name" value="AMP-binding_CS"/>
</dbReference>
<dbReference type="PROSITE" id="PS00455">
    <property type="entry name" value="AMP_BINDING"/>
    <property type="match status" value="1"/>
</dbReference>
<keyword evidence="4" id="KW-1185">Reference proteome</keyword>
<gene>
    <name evidence="3" type="ORF">BN381_430045</name>
</gene>
<dbReference type="InterPro" id="IPR045851">
    <property type="entry name" value="AMP-bd_C_sf"/>
</dbReference>
<keyword evidence="3" id="KW-0436">Ligase</keyword>
<dbReference type="eggNOG" id="COG0318">
    <property type="taxonomic scope" value="Bacteria"/>
</dbReference>
<dbReference type="EC" id="6.2.1.-" evidence="3"/>
<dbReference type="PANTHER" id="PTHR43767">
    <property type="entry name" value="LONG-CHAIN-FATTY-ACID--COA LIGASE"/>
    <property type="match status" value="1"/>
</dbReference>
<feature type="domain" description="AMP-dependent synthetase/ligase" evidence="1">
    <location>
        <begin position="18"/>
        <end position="399"/>
    </location>
</feature>
<dbReference type="Pfam" id="PF00501">
    <property type="entry name" value="AMP-binding"/>
    <property type="match status" value="1"/>
</dbReference>
<evidence type="ECO:0000259" key="2">
    <source>
        <dbReference type="Pfam" id="PF13193"/>
    </source>
</evidence>
<feature type="domain" description="AMP-binding enzyme C-terminal" evidence="2">
    <location>
        <begin position="471"/>
        <end position="546"/>
    </location>
</feature>
<dbReference type="InterPro" id="IPR000873">
    <property type="entry name" value="AMP-dep_synth/lig_dom"/>
</dbReference>
<dbReference type="SUPFAM" id="SSF56801">
    <property type="entry name" value="Acetyl-CoA synthetase-like"/>
    <property type="match status" value="1"/>
</dbReference>
<dbReference type="Gene3D" id="3.40.50.12780">
    <property type="entry name" value="N-terminal domain of ligase-like"/>
    <property type="match status" value="1"/>
</dbReference>